<proteinExistence type="inferred from homology"/>
<dbReference type="InterPro" id="IPR020795">
    <property type="entry name" value="ORC3"/>
</dbReference>
<dbReference type="GO" id="GO:0005664">
    <property type="term" value="C:nuclear origin of replication recognition complex"/>
    <property type="evidence" value="ECO:0007669"/>
    <property type="project" value="InterPro"/>
</dbReference>
<evidence type="ECO:0000256" key="4">
    <source>
        <dbReference type="ARBA" id="ARBA00023125"/>
    </source>
</evidence>
<dbReference type="EMBL" id="ML179198">
    <property type="protein sequence ID" value="THU95492.1"/>
    <property type="molecule type" value="Genomic_DNA"/>
</dbReference>
<feature type="compositionally biased region" description="Basic and acidic residues" evidence="6">
    <location>
        <begin position="714"/>
        <end position="727"/>
    </location>
</feature>
<feature type="region of interest" description="Disordered" evidence="6">
    <location>
        <begin position="678"/>
        <end position="762"/>
    </location>
</feature>
<feature type="compositionally biased region" description="Basic and acidic residues" evidence="6">
    <location>
        <begin position="678"/>
        <end position="689"/>
    </location>
</feature>
<evidence type="ECO:0000259" key="7">
    <source>
        <dbReference type="Pfam" id="PF07034"/>
    </source>
</evidence>
<dbReference type="Proteomes" id="UP000297245">
    <property type="component" value="Unassembled WGS sequence"/>
</dbReference>
<dbReference type="OrthoDB" id="10265211at2759"/>
<sequence length="803" mass="91498">MSTSINLDDPNQSVFFIPCAESDDEEQQIQEEEVSELLYGDLPNGDEIRWEAYRAAWTKCLDRVQALSHALYAPVVAQVVNQINNAYDETLLGLPREELPFIAVSNTSSNTSFLAAIVTKLGRQETPSYITHLHPSECPNITTAMRTLVNGFITQSTGQKYASSARSLAPYDIRVLEAWYATVENAGDAKRNLVLIIHDFEQIDPNVMQDIIYICSLYIPKLPLVFCVSLSSPEMPSYLHLAYTRSTLTLLRLHRFTVPSGSRLLEEVFMKTFVDLEYEPPLVLGPAELEFLLDYCTRYNCSVDVILNILQLAHLKHFMNHIPSLLFLSTPASSILKEPPSFSFLETIMARLHTPGDEDNVTPSRAEEEVEVKDWEITNISSFTKTVDSARLDFYRHCQKMRFGFKILRTIDGFLVARGYKGLDWERIHGPGIARIFVEFLKGGLTREVKGIRLIISKLRQEELEDFLDELGHLFDELPQSLADSERGAKDEFERFVKDYNDFKIGEGSQVDENESQNTKQLAGKVSLWASNYIRSEFLSARPLEGLLILYRSKLADIVETTCFLWDVWYTGMTPFPSEILNPSVRASIISGLLNPKEFRQPLSPPVFANPEDFLFGGKTETTKRDDNNKDEGADEGLWEMPDTSILFHRYLESGKMINVYDWYQSFHDVLEIQRKKIKRQEREREKNKTVAGQSSSSKKNGTPSPKKRGRPPLTDKGKGKDKRDVEELVEASATRGRSKGKGKARENQASDGEKSEHSEEKWNLEVQARFMRALHELDYLGFIKHTGRKPDHVLRTAFDVTE</sequence>
<evidence type="ECO:0000256" key="2">
    <source>
        <dbReference type="ARBA" id="ARBA00010977"/>
    </source>
</evidence>
<keyword evidence="4" id="KW-0238">DNA-binding</keyword>
<feature type="compositionally biased region" description="Basic and acidic residues" evidence="6">
    <location>
        <begin position="744"/>
        <end position="762"/>
    </location>
</feature>
<evidence type="ECO:0000313" key="9">
    <source>
        <dbReference type="EMBL" id="THU95492.1"/>
    </source>
</evidence>
<keyword evidence="10" id="KW-1185">Reference proteome</keyword>
<feature type="compositionally biased region" description="Polar residues" evidence="6">
    <location>
        <begin position="691"/>
        <end position="704"/>
    </location>
</feature>
<gene>
    <name evidence="9" type="ORF">K435DRAFT_966374</name>
</gene>
<dbReference type="InterPro" id="IPR040855">
    <property type="entry name" value="ORC_WH_C"/>
</dbReference>
<dbReference type="CDD" id="cd20704">
    <property type="entry name" value="Orc3"/>
    <property type="match status" value="1"/>
</dbReference>
<evidence type="ECO:0000259" key="8">
    <source>
        <dbReference type="Pfam" id="PF18137"/>
    </source>
</evidence>
<dbReference type="Pfam" id="PF18137">
    <property type="entry name" value="WHD_ORC"/>
    <property type="match status" value="1"/>
</dbReference>
<feature type="compositionally biased region" description="Basic and acidic residues" evidence="6">
    <location>
        <begin position="621"/>
        <end position="632"/>
    </location>
</feature>
<name>A0A4S8M0E3_DENBC</name>
<keyword evidence="5" id="KW-0539">Nucleus</keyword>
<protein>
    <submittedName>
        <fullName evidence="9">Uncharacterized protein</fullName>
    </submittedName>
</protein>
<dbReference type="GO" id="GO:0031261">
    <property type="term" value="C:DNA replication preinitiation complex"/>
    <property type="evidence" value="ECO:0007669"/>
    <property type="project" value="TreeGrafter"/>
</dbReference>
<comment type="subcellular location">
    <subcellularLocation>
        <location evidence="1">Nucleus</location>
    </subcellularLocation>
</comment>
<organism evidence="9 10">
    <name type="scientific">Dendrothele bispora (strain CBS 962.96)</name>
    <dbReference type="NCBI Taxonomy" id="1314807"/>
    <lineage>
        <taxon>Eukaryota</taxon>
        <taxon>Fungi</taxon>
        <taxon>Dikarya</taxon>
        <taxon>Basidiomycota</taxon>
        <taxon>Agaricomycotina</taxon>
        <taxon>Agaricomycetes</taxon>
        <taxon>Agaricomycetidae</taxon>
        <taxon>Agaricales</taxon>
        <taxon>Agaricales incertae sedis</taxon>
        <taxon>Dendrothele</taxon>
    </lineage>
</organism>
<dbReference type="AlphaFoldDB" id="A0A4S8M0E3"/>
<feature type="domain" description="Origin recognition complex subunit 3 N-terminal" evidence="7">
    <location>
        <begin position="45"/>
        <end position="320"/>
    </location>
</feature>
<keyword evidence="3" id="KW-0235">DNA replication</keyword>
<evidence type="ECO:0000256" key="6">
    <source>
        <dbReference type="SAM" id="MobiDB-lite"/>
    </source>
</evidence>
<evidence type="ECO:0000256" key="5">
    <source>
        <dbReference type="ARBA" id="ARBA00023242"/>
    </source>
</evidence>
<feature type="domain" description="Origin recognition complex subunit 3 winged helix C-terminal" evidence="8">
    <location>
        <begin position="586"/>
        <end position="799"/>
    </location>
</feature>
<reference evidence="9 10" key="1">
    <citation type="journal article" date="2019" name="Nat. Ecol. Evol.">
        <title>Megaphylogeny resolves global patterns of mushroom evolution.</title>
        <authorList>
            <person name="Varga T."/>
            <person name="Krizsan K."/>
            <person name="Foldi C."/>
            <person name="Dima B."/>
            <person name="Sanchez-Garcia M."/>
            <person name="Sanchez-Ramirez S."/>
            <person name="Szollosi G.J."/>
            <person name="Szarkandi J.G."/>
            <person name="Papp V."/>
            <person name="Albert L."/>
            <person name="Andreopoulos W."/>
            <person name="Angelini C."/>
            <person name="Antonin V."/>
            <person name="Barry K.W."/>
            <person name="Bougher N.L."/>
            <person name="Buchanan P."/>
            <person name="Buyck B."/>
            <person name="Bense V."/>
            <person name="Catcheside P."/>
            <person name="Chovatia M."/>
            <person name="Cooper J."/>
            <person name="Damon W."/>
            <person name="Desjardin D."/>
            <person name="Finy P."/>
            <person name="Geml J."/>
            <person name="Haridas S."/>
            <person name="Hughes K."/>
            <person name="Justo A."/>
            <person name="Karasinski D."/>
            <person name="Kautmanova I."/>
            <person name="Kiss B."/>
            <person name="Kocsube S."/>
            <person name="Kotiranta H."/>
            <person name="LaButti K.M."/>
            <person name="Lechner B.E."/>
            <person name="Liimatainen K."/>
            <person name="Lipzen A."/>
            <person name="Lukacs Z."/>
            <person name="Mihaltcheva S."/>
            <person name="Morgado L.N."/>
            <person name="Niskanen T."/>
            <person name="Noordeloos M.E."/>
            <person name="Ohm R.A."/>
            <person name="Ortiz-Santana B."/>
            <person name="Ovrebo C."/>
            <person name="Racz N."/>
            <person name="Riley R."/>
            <person name="Savchenko A."/>
            <person name="Shiryaev A."/>
            <person name="Soop K."/>
            <person name="Spirin V."/>
            <person name="Szebenyi C."/>
            <person name="Tomsovsky M."/>
            <person name="Tulloss R.E."/>
            <person name="Uehling J."/>
            <person name="Grigoriev I.V."/>
            <person name="Vagvolgyi C."/>
            <person name="Papp T."/>
            <person name="Martin F.M."/>
            <person name="Miettinen O."/>
            <person name="Hibbett D.S."/>
            <person name="Nagy L.G."/>
        </authorList>
    </citation>
    <scope>NUCLEOTIDE SEQUENCE [LARGE SCALE GENOMIC DNA]</scope>
    <source>
        <strain evidence="9 10">CBS 962.96</strain>
    </source>
</reference>
<dbReference type="PANTHER" id="PTHR12748">
    <property type="entry name" value="ORIGIN RECOGNITION COMPLEX SUBUNIT 3"/>
    <property type="match status" value="1"/>
</dbReference>
<dbReference type="InterPro" id="IPR045667">
    <property type="entry name" value="ORC3_N"/>
</dbReference>
<evidence type="ECO:0000313" key="10">
    <source>
        <dbReference type="Proteomes" id="UP000297245"/>
    </source>
</evidence>
<dbReference type="GO" id="GO:0006270">
    <property type="term" value="P:DNA replication initiation"/>
    <property type="evidence" value="ECO:0007669"/>
    <property type="project" value="TreeGrafter"/>
</dbReference>
<dbReference type="PANTHER" id="PTHR12748:SF0">
    <property type="entry name" value="ORIGIN RECOGNITION COMPLEX SUBUNIT 3"/>
    <property type="match status" value="1"/>
</dbReference>
<comment type="similarity">
    <text evidence="2">Belongs to the ORC3 family.</text>
</comment>
<feature type="region of interest" description="Disordered" evidence="6">
    <location>
        <begin position="617"/>
        <end position="637"/>
    </location>
</feature>
<dbReference type="GO" id="GO:0005656">
    <property type="term" value="C:nuclear pre-replicative complex"/>
    <property type="evidence" value="ECO:0007669"/>
    <property type="project" value="TreeGrafter"/>
</dbReference>
<accession>A0A4S8M0E3</accession>
<dbReference type="Pfam" id="PF07034">
    <property type="entry name" value="ORC3_N"/>
    <property type="match status" value="1"/>
</dbReference>
<dbReference type="GO" id="GO:0003688">
    <property type="term" value="F:DNA replication origin binding"/>
    <property type="evidence" value="ECO:0007669"/>
    <property type="project" value="TreeGrafter"/>
</dbReference>
<evidence type="ECO:0000256" key="1">
    <source>
        <dbReference type="ARBA" id="ARBA00004123"/>
    </source>
</evidence>
<evidence type="ECO:0000256" key="3">
    <source>
        <dbReference type="ARBA" id="ARBA00022705"/>
    </source>
</evidence>